<proteinExistence type="predicted"/>
<evidence type="ECO:0000313" key="1">
    <source>
        <dbReference type="EMBL" id="KAJ8887397.1"/>
    </source>
</evidence>
<reference evidence="1 2" key="1">
    <citation type="submission" date="2023-02" db="EMBL/GenBank/DDBJ databases">
        <title>LHISI_Scaffold_Assembly.</title>
        <authorList>
            <person name="Stuart O.P."/>
            <person name="Cleave R."/>
            <person name="Magrath M.J.L."/>
            <person name="Mikheyev A.S."/>
        </authorList>
    </citation>
    <scope>NUCLEOTIDE SEQUENCE [LARGE SCALE GENOMIC DNA]</scope>
    <source>
        <strain evidence="1">Daus_M_001</strain>
        <tissue evidence="1">Leg muscle</tissue>
    </source>
</reference>
<gene>
    <name evidence="1" type="ORF">PR048_013612</name>
</gene>
<protein>
    <submittedName>
        <fullName evidence="1">Uncharacterized protein</fullName>
    </submittedName>
</protein>
<dbReference type="EMBL" id="JARBHB010000004">
    <property type="protein sequence ID" value="KAJ8887397.1"/>
    <property type="molecule type" value="Genomic_DNA"/>
</dbReference>
<comment type="caution">
    <text evidence="1">The sequence shown here is derived from an EMBL/GenBank/DDBJ whole genome shotgun (WGS) entry which is preliminary data.</text>
</comment>
<accession>A0ABQ9HSP2</accession>
<dbReference type="Proteomes" id="UP001159363">
    <property type="component" value="Chromosome X"/>
</dbReference>
<name>A0ABQ9HSP2_9NEOP</name>
<sequence length="193" mass="21235">MDYLKSSFNGEFYQDVLSSKQGNGSSNNRDSKFEDDDADRVTLFGGILLMTPAPIPSLEDVAWLEAVPSFNIGYFDTGSSANNLCNESLVLSGKLVCTSKEGEDLHSLEFCDTNYHSEMVIKVGFPVVCKTNDFMPEILEKWCEVTTVLCCEEVCFDDLVKRDSALAICPSTENQSEATGITTSVEEETTVSE</sequence>
<keyword evidence="2" id="KW-1185">Reference proteome</keyword>
<evidence type="ECO:0000313" key="2">
    <source>
        <dbReference type="Proteomes" id="UP001159363"/>
    </source>
</evidence>
<organism evidence="1 2">
    <name type="scientific">Dryococelus australis</name>
    <dbReference type="NCBI Taxonomy" id="614101"/>
    <lineage>
        <taxon>Eukaryota</taxon>
        <taxon>Metazoa</taxon>
        <taxon>Ecdysozoa</taxon>
        <taxon>Arthropoda</taxon>
        <taxon>Hexapoda</taxon>
        <taxon>Insecta</taxon>
        <taxon>Pterygota</taxon>
        <taxon>Neoptera</taxon>
        <taxon>Polyneoptera</taxon>
        <taxon>Phasmatodea</taxon>
        <taxon>Verophasmatodea</taxon>
        <taxon>Anareolatae</taxon>
        <taxon>Phasmatidae</taxon>
        <taxon>Eurycanthinae</taxon>
        <taxon>Dryococelus</taxon>
    </lineage>
</organism>